<evidence type="ECO:0000313" key="1">
    <source>
        <dbReference type="EMBL" id="GGH78079.1"/>
    </source>
</evidence>
<protein>
    <submittedName>
        <fullName evidence="1">Uncharacterized protein</fullName>
    </submittedName>
</protein>
<dbReference type="Proteomes" id="UP000627292">
    <property type="component" value="Unassembled WGS sequence"/>
</dbReference>
<proteinExistence type="predicted"/>
<keyword evidence="2" id="KW-1185">Reference proteome</keyword>
<evidence type="ECO:0000313" key="2">
    <source>
        <dbReference type="Proteomes" id="UP000627292"/>
    </source>
</evidence>
<comment type="caution">
    <text evidence="1">The sequence shown here is derived from an EMBL/GenBank/DDBJ whole genome shotgun (WGS) entry which is preliminary data.</text>
</comment>
<dbReference type="AlphaFoldDB" id="A0A917J1U2"/>
<reference evidence="1" key="1">
    <citation type="journal article" date="2014" name="Int. J. Syst. Evol. Microbiol.">
        <title>Complete genome sequence of Corynebacterium casei LMG S-19264T (=DSM 44701T), isolated from a smear-ripened cheese.</title>
        <authorList>
            <consortium name="US DOE Joint Genome Institute (JGI-PGF)"/>
            <person name="Walter F."/>
            <person name="Albersmeier A."/>
            <person name="Kalinowski J."/>
            <person name="Ruckert C."/>
        </authorList>
    </citation>
    <scope>NUCLEOTIDE SEQUENCE</scope>
    <source>
        <strain evidence="1">CGMCC 1.15290</strain>
    </source>
</reference>
<sequence length="428" mass="46599">MIFSYSGSMQFVIKGTRFPFVGASSSNEGLGLVGSKPFFVTIDYGDSAGAVKYDAVLFAGIYRVRLLDYDNVNVNPALGNYAGKLLDNRNDRLIRITCSNWSVIIQLVFNNLPFSKEQVLGMPFNLMTGLVSINNNFSASQASYGFITEVNKSLFSLNKLNTFVVSLGMFSPSSRYYGYIQPDMLNRNITTIGFDSYGFPGKSFIQTNLVGINASSMPNLKILGLGGLGQYYYDDNSGAGPFPVQWTRLPALNALQFDRPLFTRIPDRYNDMASPTFSIIRLTGAQTVVAWPVSLTNLTELTLVEVAGANRFTSDVPAYLSANKKLRTVAFTNAANAATQPVGWIDTLIDNWYNFIVANASLASGSSPFRGMIMNYAVSGGVAGQVPSGVYKAPEGFVVGVSNGVPSNAQEKLYVMQVQYAHVWTVPS</sequence>
<reference evidence="1" key="2">
    <citation type="submission" date="2020-09" db="EMBL/GenBank/DDBJ databases">
        <authorList>
            <person name="Sun Q."/>
            <person name="Zhou Y."/>
        </authorList>
    </citation>
    <scope>NUCLEOTIDE SEQUENCE</scope>
    <source>
        <strain evidence="1">CGMCC 1.15290</strain>
    </source>
</reference>
<accession>A0A917J1U2</accession>
<organism evidence="1 2">
    <name type="scientific">Filimonas zeae</name>
    <dbReference type="NCBI Taxonomy" id="1737353"/>
    <lineage>
        <taxon>Bacteria</taxon>
        <taxon>Pseudomonadati</taxon>
        <taxon>Bacteroidota</taxon>
        <taxon>Chitinophagia</taxon>
        <taxon>Chitinophagales</taxon>
        <taxon>Chitinophagaceae</taxon>
        <taxon>Filimonas</taxon>
    </lineage>
</organism>
<dbReference type="EMBL" id="BMIB01000004">
    <property type="protein sequence ID" value="GGH78079.1"/>
    <property type="molecule type" value="Genomic_DNA"/>
</dbReference>
<dbReference type="RefSeq" id="WP_188956670.1">
    <property type="nucleotide sequence ID" value="NZ_BMIB01000004.1"/>
</dbReference>
<name>A0A917J1U2_9BACT</name>
<gene>
    <name evidence="1" type="ORF">GCM10011379_45410</name>
</gene>